<gene>
    <name evidence="1" type="ORF">BEUL_0792</name>
</gene>
<protein>
    <recommendedName>
        <fullName evidence="3">PemK-like protein</fullName>
    </recommendedName>
</protein>
<evidence type="ECO:0000313" key="1">
    <source>
        <dbReference type="EMBL" id="OZG69386.1"/>
    </source>
</evidence>
<sequence>MGTRSFQRDGKTMMTDVRPWQVRRVWFPYREDPSRGKNRRVVVKEVTDDNCVVIYVTSKIEKSHFPDFMLLKDWNEEGFDRASAVRWNRLLKVPISAFGEHLGDLSPYDRLELQMRYQLR</sequence>
<dbReference type="SUPFAM" id="SSF50118">
    <property type="entry name" value="Cell growth inhibitor/plasmid maintenance toxic component"/>
    <property type="match status" value="1"/>
</dbReference>
<accession>A0A261GEN3</accession>
<dbReference type="EMBL" id="MWWZ01000004">
    <property type="protein sequence ID" value="OZG69386.1"/>
    <property type="molecule type" value="Genomic_DNA"/>
</dbReference>
<evidence type="ECO:0008006" key="3">
    <source>
        <dbReference type="Google" id="ProtNLM"/>
    </source>
</evidence>
<evidence type="ECO:0000313" key="2">
    <source>
        <dbReference type="Proteomes" id="UP000216057"/>
    </source>
</evidence>
<dbReference type="Gene3D" id="2.30.30.110">
    <property type="match status" value="1"/>
</dbReference>
<name>A0A261GEN3_9BIFI</name>
<reference evidence="1 2" key="1">
    <citation type="journal article" date="2017" name="BMC Genomics">
        <title>Comparative genomic and phylogenomic analyses of the Bifidobacteriaceae family.</title>
        <authorList>
            <person name="Lugli G.A."/>
            <person name="Milani C."/>
            <person name="Turroni F."/>
            <person name="Duranti S."/>
            <person name="Mancabelli L."/>
            <person name="Mangifesta M."/>
            <person name="Ferrario C."/>
            <person name="Modesto M."/>
            <person name="Mattarelli P."/>
            <person name="Jiri K."/>
            <person name="van Sinderen D."/>
            <person name="Ventura M."/>
        </authorList>
    </citation>
    <scope>NUCLEOTIDE SEQUENCE [LARGE SCALE GENOMIC DNA]</scope>
    <source>
        <strain evidence="1 2">DSM 100216</strain>
    </source>
</reference>
<dbReference type="InterPro" id="IPR011067">
    <property type="entry name" value="Plasmid_toxin/cell-grow_inhib"/>
</dbReference>
<comment type="caution">
    <text evidence="1">The sequence shown here is derived from an EMBL/GenBank/DDBJ whole genome shotgun (WGS) entry which is preliminary data.</text>
</comment>
<proteinExistence type="predicted"/>
<organism evidence="1 2">
    <name type="scientific">Bifidobacterium eulemuris</name>
    <dbReference type="NCBI Taxonomy" id="1765219"/>
    <lineage>
        <taxon>Bacteria</taxon>
        <taxon>Bacillati</taxon>
        <taxon>Actinomycetota</taxon>
        <taxon>Actinomycetes</taxon>
        <taxon>Bifidobacteriales</taxon>
        <taxon>Bifidobacteriaceae</taxon>
        <taxon>Bifidobacterium</taxon>
    </lineage>
</organism>
<dbReference type="AlphaFoldDB" id="A0A261GEN3"/>
<dbReference type="Proteomes" id="UP000216057">
    <property type="component" value="Unassembled WGS sequence"/>
</dbReference>